<feature type="coiled-coil region" evidence="12">
    <location>
        <begin position="305"/>
        <end position="445"/>
    </location>
</feature>
<gene>
    <name evidence="15" type="ORF">FRX31_019354</name>
</gene>
<evidence type="ECO:0000313" key="15">
    <source>
        <dbReference type="EMBL" id="KAF5191059.1"/>
    </source>
</evidence>
<protein>
    <submittedName>
        <fullName evidence="15">Structural maintenance of chromosomes protein</fullName>
    </submittedName>
</protein>
<dbReference type="Pfam" id="PF13476">
    <property type="entry name" value="AAA_23"/>
    <property type="match status" value="1"/>
</dbReference>
<dbReference type="Gene3D" id="1.20.5.340">
    <property type="match status" value="1"/>
</dbReference>
<evidence type="ECO:0000259" key="14">
    <source>
        <dbReference type="Pfam" id="PF13476"/>
    </source>
</evidence>
<keyword evidence="6" id="KW-0227">DNA damage</keyword>
<accession>A0A7J6W0Y8</accession>
<evidence type="ECO:0000256" key="6">
    <source>
        <dbReference type="ARBA" id="ARBA00022763"/>
    </source>
</evidence>
<comment type="subcellular location">
    <subcellularLocation>
        <location evidence="2">Chromosome</location>
    </subcellularLocation>
    <subcellularLocation>
        <location evidence="1">Nucleus</location>
    </subcellularLocation>
</comment>
<evidence type="ECO:0000256" key="4">
    <source>
        <dbReference type="ARBA" id="ARBA00022454"/>
    </source>
</evidence>
<feature type="region of interest" description="Disordered" evidence="13">
    <location>
        <begin position="696"/>
        <end position="716"/>
    </location>
</feature>
<feature type="coiled-coil region" evidence="12">
    <location>
        <begin position="189"/>
        <end position="250"/>
    </location>
</feature>
<keyword evidence="9" id="KW-0233">DNA recombination</keyword>
<proteinExistence type="inferred from homology"/>
<dbReference type="EMBL" id="JABWDY010023279">
    <property type="protein sequence ID" value="KAF5191059.1"/>
    <property type="molecule type" value="Genomic_DNA"/>
</dbReference>
<dbReference type="PANTHER" id="PTHR19306">
    <property type="entry name" value="STRUCTURAL MAINTENANCE OF CHROMOSOMES 5,6 SMC5, SMC6"/>
    <property type="match status" value="1"/>
</dbReference>
<dbReference type="GO" id="GO:0003697">
    <property type="term" value="F:single-stranded DNA binding"/>
    <property type="evidence" value="ECO:0007669"/>
    <property type="project" value="TreeGrafter"/>
</dbReference>
<dbReference type="InterPro" id="IPR038729">
    <property type="entry name" value="Rad50/SbcC_AAA"/>
</dbReference>
<dbReference type="SUPFAM" id="SSF75553">
    <property type="entry name" value="Smc hinge domain"/>
    <property type="match status" value="1"/>
</dbReference>
<evidence type="ECO:0000256" key="10">
    <source>
        <dbReference type="ARBA" id="ARBA00023204"/>
    </source>
</evidence>
<evidence type="ECO:0000256" key="7">
    <source>
        <dbReference type="ARBA" id="ARBA00022840"/>
    </source>
</evidence>
<evidence type="ECO:0000256" key="3">
    <source>
        <dbReference type="ARBA" id="ARBA00006793"/>
    </source>
</evidence>
<dbReference type="SUPFAM" id="SSF52540">
    <property type="entry name" value="P-loop containing nucleoside triphosphate hydrolases"/>
    <property type="match status" value="1"/>
</dbReference>
<name>A0A7J6W0Y8_THATH</name>
<dbReference type="GO" id="GO:0003684">
    <property type="term" value="F:damaged DNA binding"/>
    <property type="evidence" value="ECO:0007669"/>
    <property type="project" value="TreeGrafter"/>
</dbReference>
<dbReference type="OrthoDB" id="10072614at2759"/>
<sequence>MGDSRVSSQRLGTLPPLPLAGIVTKIRVENFMCHSNLQIELGECVNFITGQNGSGKSAILTALCVAFGCRAKGTQRASTLKDFIKTGCSHAIVQVEIKNQGQDAFKPEVYGDVIIIERRISESTSSTVLKDHQGRKVASRREELQELVEHFNIDVENPCVIMSQDKSREFLHSGNDKEKFKFFYKATLLQQVSDLLQRITAHLNDANAQVDELESSIRPILKELTELQDKIKSMEQVEEISQNLQQLKQKLAWSWVYDVDKQIQAQAAKIEKLKERIPACQLKIDGQQGRVEELKGHLTKKKAQISSMMERTSEVRKQKDELQQNLSMATKERLELVEEYNCKKNQIQKMVKRIQLLEKQIAEIQEQHLKDTQAEEFQMEEVLKVLQEEVNTAFLCLTKLKEEENGLLEQLSIASKTVENIVAEIEEAEKKYQEISSQIRKLRQHQSNEVTAFGGEKVLYLLKEIESNYRRFTMPPIGPIGSHVKLKSDTWGAAAEAALGKLLNAFIVTNHRDSLLLRACARAARYNYLQIIIYDFDRPKLNIPDHMLPQTQHPTTQSQIFTDNPTVSNVLVDMAHAERQVLVKDYEVGKSVAFDQRIPNLKEVFTSEGHKMYSRNSVETILPPARWARTGRLTRSFDGQIKKFEYDASQIQELARQGRGRKRDAEETLQDLRARYNSAKKRRECAEKNLISKQHELRDVKNSQSAEAKSSPESNVDELCQEISKLQDEIREKESLSEKYKAIATEAEARAKDLKFSFENLCESTKHDIDAFEEAERELMMIEDAFAEAEKGKFHYEQVMQNKVLPDIEKAEVEYQELQVNRQ</sequence>
<dbReference type="Gene3D" id="3.40.50.300">
    <property type="entry name" value="P-loop containing nucleotide triphosphate hydrolases"/>
    <property type="match status" value="1"/>
</dbReference>
<evidence type="ECO:0000256" key="11">
    <source>
        <dbReference type="ARBA" id="ARBA00023242"/>
    </source>
</evidence>
<dbReference type="GO" id="GO:0005524">
    <property type="term" value="F:ATP binding"/>
    <property type="evidence" value="ECO:0007669"/>
    <property type="project" value="UniProtKB-KW"/>
</dbReference>
<dbReference type="Proteomes" id="UP000554482">
    <property type="component" value="Unassembled WGS sequence"/>
</dbReference>
<dbReference type="GO" id="GO:0035861">
    <property type="term" value="C:site of double-strand break"/>
    <property type="evidence" value="ECO:0007669"/>
    <property type="project" value="TreeGrafter"/>
</dbReference>
<evidence type="ECO:0000256" key="8">
    <source>
        <dbReference type="ARBA" id="ARBA00023054"/>
    </source>
</evidence>
<evidence type="ECO:0000313" key="16">
    <source>
        <dbReference type="Proteomes" id="UP000554482"/>
    </source>
</evidence>
<dbReference type="GO" id="GO:0005634">
    <property type="term" value="C:nucleus"/>
    <property type="evidence" value="ECO:0007669"/>
    <property type="project" value="UniProtKB-SubCell"/>
</dbReference>
<dbReference type="GO" id="GO:0000724">
    <property type="term" value="P:double-strand break repair via homologous recombination"/>
    <property type="evidence" value="ECO:0007669"/>
    <property type="project" value="TreeGrafter"/>
</dbReference>
<evidence type="ECO:0000256" key="5">
    <source>
        <dbReference type="ARBA" id="ARBA00022741"/>
    </source>
</evidence>
<evidence type="ECO:0000256" key="2">
    <source>
        <dbReference type="ARBA" id="ARBA00004286"/>
    </source>
</evidence>
<keyword evidence="7" id="KW-0067">ATP-binding</keyword>
<feature type="compositionally biased region" description="Polar residues" evidence="13">
    <location>
        <begin position="702"/>
        <end position="714"/>
    </location>
</feature>
<evidence type="ECO:0000256" key="12">
    <source>
        <dbReference type="SAM" id="Coils"/>
    </source>
</evidence>
<dbReference type="PANTHER" id="PTHR19306:SF6">
    <property type="entry name" value="STRUCTURAL MAINTENANCE OF CHROMOSOMES PROTEIN 6"/>
    <property type="match status" value="1"/>
</dbReference>
<dbReference type="GO" id="GO:0030915">
    <property type="term" value="C:Smc5-Smc6 complex"/>
    <property type="evidence" value="ECO:0007669"/>
    <property type="project" value="TreeGrafter"/>
</dbReference>
<keyword evidence="5" id="KW-0547">Nucleotide-binding</keyword>
<organism evidence="15 16">
    <name type="scientific">Thalictrum thalictroides</name>
    <name type="common">Rue-anemone</name>
    <name type="synonym">Anemone thalictroides</name>
    <dbReference type="NCBI Taxonomy" id="46969"/>
    <lineage>
        <taxon>Eukaryota</taxon>
        <taxon>Viridiplantae</taxon>
        <taxon>Streptophyta</taxon>
        <taxon>Embryophyta</taxon>
        <taxon>Tracheophyta</taxon>
        <taxon>Spermatophyta</taxon>
        <taxon>Magnoliopsida</taxon>
        <taxon>Ranunculales</taxon>
        <taxon>Ranunculaceae</taxon>
        <taxon>Thalictroideae</taxon>
        <taxon>Thalictrum</taxon>
    </lineage>
</organism>
<keyword evidence="11" id="KW-0539">Nucleus</keyword>
<comment type="caution">
    <text evidence="15">The sequence shown here is derived from an EMBL/GenBank/DDBJ whole genome shotgun (WGS) entry which is preliminary data.</text>
</comment>
<feature type="domain" description="Rad50/SbcC-type AAA" evidence="14">
    <location>
        <begin position="25"/>
        <end position="251"/>
    </location>
</feature>
<keyword evidence="4" id="KW-0158">Chromosome</keyword>
<keyword evidence="8 12" id="KW-0175">Coiled coil</keyword>
<evidence type="ECO:0000256" key="9">
    <source>
        <dbReference type="ARBA" id="ARBA00023172"/>
    </source>
</evidence>
<reference evidence="15 16" key="1">
    <citation type="submission" date="2020-06" db="EMBL/GenBank/DDBJ databases">
        <title>Transcriptomic and genomic resources for Thalictrum thalictroides and T. hernandezii: Facilitating candidate gene discovery in an emerging model plant lineage.</title>
        <authorList>
            <person name="Arias T."/>
            <person name="Riano-Pachon D.M."/>
            <person name="Di Stilio V.S."/>
        </authorList>
    </citation>
    <scope>NUCLEOTIDE SEQUENCE [LARGE SCALE GENOMIC DNA]</scope>
    <source>
        <strain evidence="16">cv. WT478/WT964</strain>
        <tissue evidence="15">Leaves</tissue>
    </source>
</reference>
<dbReference type="InterPro" id="IPR027417">
    <property type="entry name" value="P-loop_NTPase"/>
</dbReference>
<dbReference type="AlphaFoldDB" id="A0A7J6W0Y8"/>
<comment type="similarity">
    <text evidence="3">Belongs to the SMC family. SMC6 subfamily.</text>
</comment>
<dbReference type="GO" id="GO:0051276">
    <property type="term" value="P:chromosome organization"/>
    <property type="evidence" value="ECO:0007669"/>
    <property type="project" value="InterPro"/>
</dbReference>
<keyword evidence="10" id="KW-0234">DNA repair</keyword>
<keyword evidence="16" id="KW-1185">Reference proteome</keyword>
<evidence type="ECO:0000256" key="1">
    <source>
        <dbReference type="ARBA" id="ARBA00004123"/>
    </source>
</evidence>
<evidence type="ECO:0000256" key="13">
    <source>
        <dbReference type="SAM" id="MobiDB-lite"/>
    </source>
</evidence>
<dbReference type="GO" id="GO:0016887">
    <property type="term" value="F:ATP hydrolysis activity"/>
    <property type="evidence" value="ECO:0007669"/>
    <property type="project" value="InterPro"/>
</dbReference>
<dbReference type="InterPro" id="IPR036277">
    <property type="entry name" value="SMC_hinge_sf"/>
</dbReference>
<feature type="non-terminal residue" evidence="15">
    <location>
        <position position="1"/>
    </location>
</feature>